<protein>
    <submittedName>
        <fullName evidence="2">Uncharacterized protein</fullName>
    </submittedName>
</protein>
<feature type="compositionally biased region" description="Polar residues" evidence="1">
    <location>
        <begin position="132"/>
        <end position="145"/>
    </location>
</feature>
<name>A0A9Q3IX38_9BASI</name>
<sequence>MVHHPENDESANENQIKTRIIQLDRSNWVQWSCQLKNYLKGCGYQELLHPPSDTAKITSKQGTYWTDSKPFDIITVTKQVSLEHKRNQNHSEEVLFNKPSTSKEDDKKGPKAHDNQSRGKRRNKKKKEDSKPASNDKNPSLSQRMEQLKKLILSNPSTRPKRDQPEHIVSSPQETNDPQQKSESDTYYLPIKGFITDHQDRSQKIYLDSGCG</sequence>
<feature type="compositionally biased region" description="Polar residues" evidence="1">
    <location>
        <begin position="170"/>
        <end position="181"/>
    </location>
</feature>
<comment type="caution">
    <text evidence="2">The sequence shown here is derived from an EMBL/GenBank/DDBJ whole genome shotgun (WGS) entry which is preliminary data.</text>
</comment>
<feature type="compositionally biased region" description="Basic and acidic residues" evidence="1">
    <location>
        <begin position="84"/>
        <end position="117"/>
    </location>
</feature>
<evidence type="ECO:0000313" key="2">
    <source>
        <dbReference type="EMBL" id="MBW0551622.1"/>
    </source>
</evidence>
<dbReference type="Proteomes" id="UP000765509">
    <property type="component" value="Unassembled WGS sequence"/>
</dbReference>
<gene>
    <name evidence="2" type="ORF">O181_091337</name>
</gene>
<reference evidence="2" key="1">
    <citation type="submission" date="2021-03" db="EMBL/GenBank/DDBJ databases">
        <title>Draft genome sequence of rust myrtle Austropuccinia psidii MF-1, a brazilian biotype.</title>
        <authorList>
            <person name="Quecine M.C."/>
            <person name="Pachon D.M.R."/>
            <person name="Bonatelli M.L."/>
            <person name="Correr F.H."/>
            <person name="Franceschini L.M."/>
            <person name="Leite T.F."/>
            <person name="Margarido G.R.A."/>
            <person name="Almeida C.A."/>
            <person name="Ferrarezi J.A."/>
            <person name="Labate C.A."/>
        </authorList>
    </citation>
    <scope>NUCLEOTIDE SEQUENCE</scope>
    <source>
        <strain evidence="2">MF-1</strain>
    </source>
</reference>
<organism evidence="2 3">
    <name type="scientific">Austropuccinia psidii MF-1</name>
    <dbReference type="NCBI Taxonomy" id="1389203"/>
    <lineage>
        <taxon>Eukaryota</taxon>
        <taxon>Fungi</taxon>
        <taxon>Dikarya</taxon>
        <taxon>Basidiomycota</taxon>
        <taxon>Pucciniomycotina</taxon>
        <taxon>Pucciniomycetes</taxon>
        <taxon>Pucciniales</taxon>
        <taxon>Sphaerophragmiaceae</taxon>
        <taxon>Austropuccinia</taxon>
    </lineage>
</organism>
<evidence type="ECO:0000313" key="3">
    <source>
        <dbReference type="Proteomes" id="UP000765509"/>
    </source>
</evidence>
<feature type="region of interest" description="Disordered" evidence="1">
    <location>
        <begin position="84"/>
        <end position="186"/>
    </location>
</feature>
<keyword evidence="3" id="KW-1185">Reference proteome</keyword>
<dbReference type="EMBL" id="AVOT02057543">
    <property type="protein sequence ID" value="MBW0551622.1"/>
    <property type="molecule type" value="Genomic_DNA"/>
</dbReference>
<evidence type="ECO:0000256" key="1">
    <source>
        <dbReference type="SAM" id="MobiDB-lite"/>
    </source>
</evidence>
<dbReference type="AlphaFoldDB" id="A0A9Q3IX38"/>
<accession>A0A9Q3IX38</accession>
<proteinExistence type="predicted"/>